<accession>A0A3S4IU83</accession>
<dbReference type="Gene3D" id="1.10.275.10">
    <property type="entry name" value="Fumarase/aspartase (N-terminal domain)"/>
    <property type="match status" value="1"/>
</dbReference>
<dbReference type="Proteomes" id="UP000269208">
    <property type="component" value="Chromosome"/>
</dbReference>
<dbReference type="SUPFAM" id="SSF48557">
    <property type="entry name" value="L-aspartase-like"/>
    <property type="match status" value="1"/>
</dbReference>
<gene>
    <name evidence="1" type="primary">fumC_2</name>
    <name evidence="1" type="ORF">NCTC6754_06115</name>
</gene>
<dbReference type="InterPro" id="IPR024083">
    <property type="entry name" value="Fumarase/histidase_N"/>
</dbReference>
<reference evidence="1 2" key="1">
    <citation type="submission" date="2018-12" db="EMBL/GenBank/DDBJ databases">
        <authorList>
            <consortium name="Pathogen Informatics"/>
        </authorList>
    </citation>
    <scope>NUCLEOTIDE SEQUENCE [LARGE SCALE GENOMIC DNA]</scope>
    <source>
        <strain evidence="1 2">NCTC6754</strain>
    </source>
</reference>
<keyword evidence="1" id="KW-0456">Lyase</keyword>
<dbReference type="EMBL" id="LR134190">
    <property type="protein sequence ID" value="VEB59820.1"/>
    <property type="molecule type" value="Genomic_DNA"/>
</dbReference>
<organism evidence="1 2">
    <name type="scientific">Salmonella enterica I</name>
    <dbReference type="NCBI Taxonomy" id="59201"/>
    <lineage>
        <taxon>Bacteria</taxon>
        <taxon>Pseudomonadati</taxon>
        <taxon>Pseudomonadota</taxon>
        <taxon>Gammaproteobacteria</taxon>
        <taxon>Enterobacterales</taxon>
        <taxon>Enterobacteriaceae</taxon>
        <taxon>Salmonella</taxon>
    </lineage>
</organism>
<dbReference type="PANTHER" id="PTHR11444">
    <property type="entry name" value="ASPARTATEAMMONIA/ARGININOSUCCINATE/ADENYLOSUCCINATE LYASE"/>
    <property type="match status" value="1"/>
</dbReference>
<dbReference type="GO" id="GO:0006099">
    <property type="term" value="P:tricarboxylic acid cycle"/>
    <property type="evidence" value="ECO:0007669"/>
    <property type="project" value="TreeGrafter"/>
</dbReference>
<dbReference type="GO" id="GO:0004333">
    <property type="term" value="F:fumarate hydratase activity"/>
    <property type="evidence" value="ECO:0007669"/>
    <property type="project" value="UniProtKB-EC"/>
</dbReference>
<name>A0A3S4IU83_SALET</name>
<evidence type="ECO:0000313" key="1">
    <source>
        <dbReference type="EMBL" id="VEB59820.1"/>
    </source>
</evidence>
<dbReference type="InterPro" id="IPR005677">
    <property type="entry name" value="Fum_hydII"/>
</dbReference>
<dbReference type="InterPro" id="IPR008948">
    <property type="entry name" value="L-Aspartase-like"/>
</dbReference>
<evidence type="ECO:0000313" key="2">
    <source>
        <dbReference type="Proteomes" id="UP000269208"/>
    </source>
</evidence>
<protein>
    <submittedName>
        <fullName evidence="1">Fumarate hydratase</fullName>
        <ecNumber evidence="1">4.2.1.2</ecNumber>
    </submittedName>
</protein>
<dbReference type="AlphaFoldDB" id="A0A3S4IU83"/>
<proteinExistence type="predicted"/>
<dbReference type="GO" id="GO:0006108">
    <property type="term" value="P:malate metabolic process"/>
    <property type="evidence" value="ECO:0007669"/>
    <property type="project" value="TreeGrafter"/>
</dbReference>
<dbReference type="PANTHER" id="PTHR11444:SF1">
    <property type="entry name" value="FUMARATE HYDRATASE, MITOCHONDRIAL"/>
    <property type="match status" value="1"/>
</dbReference>
<sequence length="132" mass="14836">MVTVRREKDSMGAIEVPADKLWGAQTQRFAGAFSDFHGENARLAHSRSGVDQARCCEGQPGLRVVGGGKKPARLSRRLMKCWRENMLMSFRWRFGRPGPVRKANMNMNEVLANRASEILGGVRGMERKVHPQ</sequence>
<dbReference type="EC" id="4.2.1.2" evidence="1"/>
<dbReference type="GO" id="GO:0006106">
    <property type="term" value="P:fumarate metabolic process"/>
    <property type="evidence" value="ECO:0007669"/>
    <property type="project" value="InterPro"/>
</dbReference>